<evidence type="ECO:0000313" key="1">
    <source>
        <dbReference type="EnsemblMetazoa" id="GAUT050143-PA"/>
    </source>
</evidence>
<organism evidence="1 2">
    <name type="scientific">Glossina austeni</name>
    <name type="common">Savannah tsetse fly</name>
    <dbReference type="NCBI Taxonomy" id="7395"/>
    <lineage>
        <taxon>Eukaryota</taxon>
        <taxon>Metazoa</taxon>
        <taxon>Ecdysozoa</taxon>
        <taxon>Arthropoda</taxon>
        <taxon>Hexapoda</taxon>
        <taxon>Insecta</taxon>
        <taxon>Pterygota</taxon>
        <taxon>Neoptera</taxon>
        <taxon>Endopterygota</taxon>
        <taxon>Diptera</taxon>
        <taxon>Brachycera</taxon>
        <taxon>Muscomorpha</taxon>
        <taxon>Hippoboscoidea</taxon>
        <taxon>Glossinidae</taxon>
        <taxon>Glossina</taxon>
    </lineage>
</organism>
<protein>
    <submittedName>
        <fullName evidence="1">Uncharacterized protein</fullName>
    </submittedName>
</protein>
<name>A0A1A9VWP7_GLOAU</name>
<evidence type="ECO:0000313" key="2">
    <source>
        <dbReference type="Proteomes" id="UP000078200"/>
    </source>
</evidence>
<dbReference type="EnsemblMetazoa" id="GAUT050143-RA">
    <property type="protein sequence ID" value="GAUT050143-PA"/>
    <property type="gene ID" value="GAUT050143"/>
</dbReference>
<dbReference type="VEuPathDB" id="VectorBase:GAUT050143"/>
<dbReference type="Proteomes" id="UP000078200">
    <property type="component" value="Unassembled WGS sequence"/>
</dbReference>
<keyword evidence="2" id="KW-1185">Reference proteome</keyword>
<accession>A0A1A9VWP7</accession>
<sequence length="140" mass="15495">MEKALQTDLHAKTIYLIRPADGNAPAAKRLVAAAAWGSIRDVIILPYGENNASKSGCDRFLGRPDTYKLAPFMDSELGRAYETLITLFCKRKPFNVLTAFSASSGRTKMEYLPKLPETLSRTSLQLSNSPILENNERISS</sequence>
<proteinExistence type="predicted"/>
<reference evidence="1" key="1">
    <citation type="submission" date="2020-05" db="UniProtKB">
        <authorList>
            <consortium name="EnsemblMetazoa"/>
        </authorList>
    </citation>
    <scope>IDENTIFICATION</scope>
    <source>
        <strain evidence="1">TTRI</strain>
    </source>
</reference>
<dbReference type="AlphaFoldDB" id="A0A1A9VWP7"/>